<evidence type="ECO:0000313" key="2">
    <source>
        <dbReference type="Proteomes" id="UP001055115"/>
    </source>
</evidence>
<comment type="caution">
    <text evidence="1">The sequence shown here is derived from an EMBL/GenBank/DDBJ whole genome shotgun (WGS) entry which is preliminary data.</text>
</comment>
<reference evidence="1 2" key="1">
    <citation type="submission" date="2022-03" db="EMBL/GenBank/DDBJ databases">
        <title>Genome data of Colletotrichum spp.</title>
        <authorList>
            <person name="Utami Y.D."/>
            <person name="Hiruma K."/>
        </authorList>
    </citation>
    <scope>NUCLEOTIDE SEQUENCE [LARGE SCALE GENOMIC DNA]</scope>
    <source>
        <strain evidence="1 2">MAFF 239500</strain>
    </source>
</reference>
<keyword evidence="2" id="KW-1185">Reference proteome</keyword>
<proteinExistence type="predicted"/>
<dbReference type="GeneID" id="73328555"/>
<sequence>MPLAEKCLELSVELLLDANPHHRHHGTWFMARAAMTRALLVLAVVKSGRFPRLPERWKQAVDTATWALQRWHGEAPDLRRAASVLENVVGQVIGPGG</sequence>
<protein>
    <submittedName>
        <fullName evidence="1">Uncharacterized protein</fullName>
    </submittedName>
</protein>
<evidence type="ECO:0000313" key="1">
    <source>
        <dbReference type="EMBL" id="GKT47572.1"/>
    </source>
</evidence>
<accession>A0AA37P8F7</accession>
<dbReference type="AlphaFoldDB" id="A0AA37P8F7"/>
<dbReference type="RefSeq" id="XP_049129922.1">
    <property type="nucleotide sequence ID" value="XM_049273965.1"/>
</dbReference>
<name>A0AA37P8F7_9PEZI</name>
<organism evidence="1 2">
    <name type="scientific">Colletotrichum spaethianum</name>
    <dbReference type="NCBI Taxonomy" id="700344"/>
    <lineage>
        <taxon>Eukaryota</taxon>
        <taxon>Fungi</taxon>
        <taxon>Dikarya</taxon>
        <taxon>Ascomycota</taxon>
        <taxon>Pezizomycotina</taxon>
        <taxon>Sordariomycetes</taxon>
        <taxon>Hypocreomycetidae</taxon>
        <taxon>Glomerellales</taxon>
        <taxon>Glomerellaceae</taxon>
        <taxon>Colletotrichum</taxon>
        <taxon>Colletotrichum spaethianum species complex</taxon>
    </lineage>
</organism>
<gene>
    <name evidence="1" type="ORF">ColSpa_07753</name>
</gene>
<dbReference type="EMBL" id="BQXU01000020">
    <property type="protein sequence ID" value="GKT47572.1"/>
    <property type="molecule type" value="Genomic_DNA"/>
</dbReference>
<dbReference type="Proteomes" id="UP001055115">
    <property type="component" value="Unassembled WGS sequence"/>
</dbReference>